<dbReference type="EMBL" id="SRLO01000322">
    <property type="protein sequence ID" value="TNN61041.1"/>
    <property type="molecule type" value="Genomic_DNA"/>
</dbReference>
<gene>
    <name evidence="2" type="ORF">EYF80_028694</name>
</gene>
<evidence type="ECO:0000313" key="3">
    <source>
        <dbReference type="Proteomes" id="UP000314294"/>
    </source>
</evidence>
<accession>A0A4Z2H5X1</accession>
<keyword evidence="3" id="KW-1185">Reference proteome</keyword>
<feature type="region of interest" description="Disordered" evidence="1">
    <location>
        <begin position="60"/>
        <end position="108"/>
    </location>
</feature>
<proteinExistence type="predicted"/>
<organism evidence="2 3">
    <name type="scientific">Liparis tanakae</name>
    <name type="common">Tanaka's snailfish</name>
    <dbReference type="NCBI Taxonomy" id="230148"/>
    <lineage>
        <taxon>Eukaryota</taxon>
        <taxon>Metazoa</taxon>
        <taxon>Chordata</taxon>
        <taxon>Craniata</taxon>
        <taxon>Vertebrata</taxon>
        <taxon>Euteleostomi</taxon>
        <taxon>Actinopterygii</taxon>
        <taxon>Neopterygii</taxon>
        <taxon>Teleostei</taxon>
        <taxon>Neoteleostei</taxon>
        <taxon>Acanthomorphata</taxon>
        <taxon>Eupercaria</taxon>
        <taxon>Perciformes</taxon>
        <taxon>Cottioidei</taxon>
        <taxon>Cottales</taxon>
        <taxon>Liparidae</taxon>
        <taxon>Liparis</taxon>
    </lineage>
</organism>
<name>A0A4Z2H5X1_9TELE</name>
<protein>
    <submittedName>
        <fullName evidence="2">Uncharacterized protein</fullName>
    </submittedName>
</protein>
<feature type="compositionally biased region" description="Polar residues" evidence="1">
    <location>
        <begin position="94"/>
        <end position="108"/>
    </location>
</feature>
<dbReference type="Proteomes" id="UP000314294">
    <property type="component" value="Unassembled WGS sequence"/>
</dbReference>
<evidence type="ECO:0000256" key="1">
    <source>
        <dbReference type="SAM" id="MobiDB-lite"/>
    </source>
</evidence>
<comment type="caution">
    <text evidence="2">The sequence shown here is derived from an EMBL/GenBank/DDBJ whole genome shotgun (WGS) entry which is preliminary data.</text>
</comment>
<evidence type="ECO:0000313" key="2">
    <source>
        <dbReference type="EMBL" id="TNN61041.1"/>
    </source>
</evidence>
<sequence length="146" mass="15264">MAPGCSALSGFVAAKPERPLRFTHNPLGSADVPQALGLRSGAGAHGARGRVLRARAVLRGREGSEAGSEARSSKETKGGSFISSPATGRAPLKSSGSTRSCCRQTGSLTDASSSSRVLLSFIETSWFPRVVVVNLKRHYVTIPTLK</sequence>
<reference evidence="2 3" key="1">
    <citation type="submission" date="2019-03" db="EMBL/GenBank/DDBJ databases">
        <title>First draft genome of Liparis tanakae, snailfish: a comprehensive survey of snailfish specific genes.</title>
        <authorList>
            <person name="Kim W."/>
            <person name="Song I."/>
            <person name="Jeong J.-H."/>
            <person name="Kim D."/>
            <person name="Kim S."/>
            <person name="Ryu S."/>
            <person name="Song J.Y."/>
            <person name="Lee S.K."/>
        </authorList>
    </citation>
    <scope>NUCLEOTIDE SEQUENCE [LARGE SCALE GENOMIC DNA]</scope>
    <source>
        <tissue evidence="2">Muscle</tissue>
    </source>
</reference>
<dbReference type="AlphaFoldDB" id="A0A4Z2H5X1"/>